<dbReference type="Pfam" id="PF07714">
    <property type="entry name" value="PK_Tyr_Ser-Thr"/>
    <property type="match status" value="1"/>
</dbReference>
<comment type="caution">
    <text evidence="2">The sequence shown here is derived from an EMBL/GenBank/DDBJ whole genome shotgun (WGS) entry which is preliminary data.</text>
</comment>
<dbReference type="Proteomes" id="UP000789572">
    <property type="component" value="Unassembled WGS sequence"/>
</dbReference>
<name>A0A9N8WC74_9GLOM</name>
<dbReference type="SUPFAM" id="SSF56112">
    <property type="entry name" value="Protein kinase-like (PK-like)"/>
    <property type="match status" value="1"/>
</dbReference>
<gene>
    <name evidence="2" type="ORF">POCULU_LOCUS1539</name>
</gene>
<dbReference type="InterPro" id="IPR011009">
    <property type="entry name" value="Kinase-like_dom_sf"/>
</dbReference>
<dbReference type="InterPro" id="IPR020635">
    <property type="entry name" value="Tyr_kinase_cat_dom"/>
</dbReference>
<dbReference type="PROSITE" id="PS50011">
    <property type="entry name" value="PROTEIN_KINASE_DOM"/>
    <property type="match status" value="1"/>
</dbReference>
<evidence type="ECO:0000313" key="3">
    <source>
        <dbReference type="Proteomes" id="UP000789572"/>
    </source>
</evidence>
<feature type="domain" description="Protein kinase" evidence="1">
    <location>
        <begin position="1"/>
        <end position="210"/>
    </location>
</feature>
<dbReference type="InterPro" id="IPR000719">
    <property type="entry name" value="Prot_kinase_dom"/>
</dbReference>
<sequence>MLQNKVHKKTFDKKAWLEKRIKEGLFRAYSEGDIIDCIVLGHDRYGIIYKGRLKHTGTHVTVKTLLLCQNGPKDEMYKNLIKECSNNIVVHNGVAKITDIGLSDIFIQILSTSFQTSESKAYVDPAFLKNESYKCGKKSDIFSLGVILWQISSAQLPCEGHVEISKITQYRSNGQRDAAFPGTPEHYVKLYSECWDEDPDKRPHFSIFMY</sequence>
<dbReference type="InterPro" id="IPR051681">
    <property type="entry name" value="Ser/Thr_Kinases-Pseudokinases"/>
</dbReference>
<accession>A0A9N8WC74</accession>
<evidence type="ECO:0000259" key="1">
    <source>
        <dbReference type="PROSITE" id="PS50011"/>
    </source>
</evidence>
<proteinExistence type="predicted"/>
<dbReference type="OrthoDB" id="4062651at2759"/>
<dbReference type="GO" id="GO:0005524">
    <property type="term" value="F:ATP binding"/>
    <property type="evidence" value="ECO:0007669"/>
    <property type="project" value="InterPro"/>
</dbReference>
<dbReference type="Gene3D" id="1.10.510.10">
    <property type="entry name" value="Transferase(Phosphotransferase) domain 1"/>
    <property type="match status" value="1"/>
</dbReference>
<dbReference type="AlphaFoldDB" id="A0A9N8WC74"/>
<evidence type="ECO:0000313" key="2">
    <source>
        <dbReference type="EMBL" id="CAG8480861.1"/>
    </source>
</evidence>
<dbReference type="GO" id="GO:0004713">
    <property type="term" value="F:protein tyrosine kinase activity"/>
    <property type="evidence" value="ECO:0007669"/>
    <property type="project" value="InterPro"/>
</dbReference>
<keyword evidence="3" id="KW-1185">Reference proteome</keyword>
<dbReference type="PANTHER" id="PTHR44329">
    <property type="entry name" value="SERINE/THREONINE-PROTEIN KINASE TNNI3K-RELATED"/>
    <property type="match status" value="1"/>
</dbReference>
<dbReference type="InterPro" id="IPR001245">
    <property type="entry name" value="Ser-Thr/Tyr_kinase_cat_dom"/>
</dbReference>
<dbReference type="GO" id="GO:0004674">
    <property type="term" value="F:protein serine/threonine kinase activity"/>
    <property type="evidence" value="ECO:0007669"/>
    <property type="project" value="TreeGrafter"/>
</dbReference>
<protein>
    <submittedName>
        <fullName evidence="2">11181_t:CDS:1</fullName>
    </submittedName>
</protein>
<dbReference type="SMART" id="SM00219">
    <property type="entry name" value="TyrKc"/>
    <property type="match status" value="1"/>
</dbReference>
<reference evidence="2" key="1">
    <citation type="submission" date="2021-06" db="EMBL/GenBank/DDBJ databases">
        <authorList>
            <person name="Kallberg Y."/>
            <person name="Tangrot J."/>
            <person name="Rosling A."/>
        </authorList>
    </citation>
    <scope>NUCLEOTIDE SEQUENCE</scope>
    <source>
        <strain evidence="2">IA702</strain>
    </source>
</reference>
<organism evidence="2 3">
    <name type="scientific">Paraglomus occultum</name>
    <dbReference type="NCBI Taxonomy" id="144539"/>
    <lineage>
        <taxon>Eukaryota</taxon>
        <taxon>Fungi</taxon>
        <taxon>Fungi incertae sedis</taxon>
        <taxon>Mucoromycota</taxon>
        <taxon>Glomeromycotina</taxon>
        <taxon>Glomeromycetes</taxon>
        <taxon>Paraglomerales</taxon>
        <taxon>Paraglomeraceae</taxon>
        <taxon>Paraglomus</taxon>
    </lineage>
</organism>
<dbReference type="EMBL" id="CAJVPJ010000118">
    <property type="protein sequence ID" value="CAG8480861.1"/>
    <property type="molecule type" value="Genomic_DNA"/>
</dbReference>